<dbReference type="InterPro" id="IPR000315">
    <property type="entry name" value="Znf_B-box"/>
</dbReference>
<gene>
    <name evidence="4" type="primary">LOC102801538</name>
</gene>
<accession>A0ABM0LWE7</accession>
<dbReference type="Gene3D" id="3.30.160.60">
    <property type="entry name" value="Classic Zinc Finger"/>
    <property type="match status" value="1"/>
</dbReference>
<dbReference type="PANTHER" id="PTHR25462:SF296">
    <property type="entry name" value="MEIOTIC P26, ISOFORM F"/>
    <property type="match status" value="1"/>
</dbReference>
<keyword evidence="1" id="KW-0175">Coiled coil</keyword>
<dbReference type="Proteomes" id="UP000694865">
    <property type="component" value="Unplaced"/>
</dbReference>
<keyword evidence="3" id="KW-1185">Reference proteome</keyword>
<dbReference type="RefSeq" id="XP_006812088.1">
    <property type="nucleotide sequence ID" value="XM_006812025.1"/>
</dbReference>
<dbReference type="InterPro" id="IPR047153">
    <property type="entry name" value="TRIM45/56/19-like"/>
</dbReference>
<evidence type="ECO:0000256" key="1">
    <source>
        <dbReference type="SAM" id="Coils"/>
    </source>
</evidence>
<dbReference type="PANTHER" id="PTHR25462">
    <property type="entry name" value="BONUS, ISOFORM C-RELATED"/>
    <property type="match status" value="1"/>
</dbReference>
<sequence>MAVSSQTSCAGLRELGNIKKKFEKRTLFCPRHDEVLRYFCEKPQCQTIICKDCTIADYRDIGGHRITSVEKIVTKYENTFRDAIKSGRTELDQILKIENKISEQIDENEERREELENEVNAIYNELIAHITAERERIKFKLRKAFQMQINAIEKVHSQIKTDAKQLKQACTLNERAVDEGSQQEFMSVRNVLSGRLEEFTSRIRQEPNIPKIDFTIRE</sequence>
<proteinExistence type="predicted"/>
<evidence type="ECO:0000313" key="4">
    <source>
        <dbReference type="RefSeq" id="XP_006812088.1"/>
    </source>
</evidence>
<evidence type="ECO:0000313" key="3">
    <source>
        <dbReference type="Proteomes" id="UP000694865"/>
    </source>
</evidence>
<dbReference type="GeneID" id="102801538"/>
<dbReference type="Pfam" id="PF00643">
    <property type="entry name" value="zf-B_box"/>
    <property type="match status" value="1"/>
</dbReference>
<dbReference type="SUPFAM" id="SSF57845">
    <property type="entry name" value="B-box zinc-binding domain"/>
    <property type="match status" value="1"/>
</dbReference>
<organism evidence="3 4">
    <name type="scientific">Saccoglossus kowalevskii</name>
    <name type="common">Acorn worm</name>
    <dbReference type="NCBI Taxonomy" id="10224"/>
    <lineage>
        <taxon>Eukaryota</taxon>
        <taxon>Metazoa</taxon>
        <taxon>Hemichordata</taxon>
        <taxon>Enteropneusta</taxon>
        <taxon>Harrimaniidae</taxon>
        <taxon>Saccoglossus</taxon>
    </lineage>
</organism>
<feature type="coiled-coil region" evidence="1">
    <location>
        <begin position="94"/>
        <end position="125"/>
    </location>
</feature>
<reference evidence="4" key="1">
    <citation type="submission" date="2025-08" db="UniProtKB">
        <authorList>
            <consortium name="RefSeq"/>
        </authorList>
    </citation>
    <scope>IDENTIFICATION</scope>
    <source>
        <tissue evidence="4">Testes</tissue>
    </source>
</reference>
<feature type="domain" description="B box-type" evidence="2">
    <location>
        <begin position="28"/>
        <end position="68"/>
    </location>
</feature>
<protein>
    <submittedName>
        <fullName evidence="4">E3 ubiquitin-protein ligase TRIM41-like</fullName>
    </submittedName>
</protein>
<evidence type="ECO:0000259" key="2">
    <source>
        <dbReference type="Pfam" id="PF00643"/>
    </source>
</evidence>
<name>A0ABM0LWE7_SACKO</name>